<gene>
    <name evidence="2" type="ORF">BJA5080_07900</name>
</gene>
<dbReference type="GO" id="GO:0006508">
    <property type="term" value="P:proteolysis"/>
    <property type="evidence" value="ECO:0007669"/>
    <property type="project" value="InterPro"/>
</dbReference>
<comment type="caution">
    <text evidence="2">The sequence shown here is derived from an EMBL/GenBank/DDBJ whole genome shotgun (WGS) entry which is preliminary data.</text>
</comment>
<evidence type="ECO:0000259" key="1">
    <source>
        <dbReference type="PROSITE" id="PS50208"/>
    </source>
</evidence>
<dbReference type="InterPro" id="IPR052039">
    <property type="entry name" value="Caspase-related_regulators"/>
</dbReference>
<dbReference type="Gene3D" id="3.40.50.1460">
    <property type="match status" value="1"/>
</dbReference>
<dbReference type="Pfam" id="PF00656">
    <property type="entry name" value="Peptidase_C14"/>
    <property type="match status" value="1"/>
</dbReference>
<protein>
    <recommendedName>
        <fullName evidence="1">Caspase family p20 domain-containing protein</fullName>
    </recommendedName>
</protein>
<organism evidence="2 3">
    <name type="scientific">Bradyrhizobium diazoefficiens SEMIA 5080</name>
    <dbReference type="NCBI Taxonomy" id="754504"/>
    <lineage>
        <taxon>Bacteria</taxon>
        <taxon>Pseudomonadati</taxon>
        <taxon>Pseudomonadota</taxon>
        <taxon>Alphaproteobacteria</taxon>
        <taxon>Hyphomicrobiales</taxon>
        <taxon>Nitrobacteraceae</taxon>
        <taxon>Bradyrhizobium</taxon>
    </lineage>
</organism>
<dbReference type="AlphaFoldDB" id="A0A837CPF5"/>
<dbReference type="PROSITE" id="PS50208">
    <property type="entry name" value="CASPASE_P20"/>
    <property type="match status" value="1"/>
</dbReference>
<dbReference type="Proteomes" id="UP000024900">
    <property type="component" value="Unassembled WGS sequence"/>
</dbReference>
<proteinExistence type="predicted"/>
<dbReference type="EMBL" id="ADOU02000004">
    <property type="protein sequence ID" value="KGJ71214.1"/>
    <property type="molecule type" value="Genomic_DNA"/>
</dbReference>
<evidence type="ECO:0000313" key="2">
    <source>
        <dbReference type="EMBL" id="KGJ71214.1"/>
    </source>
</evidence>
<reference evidence="2 3" key="1">
    <citation type="journal article" date="2014" name="BMC Genomics">
        <title>Comparative genomics of Bradyrhizobium japonicum CPAC 15 and Bradyrhizobium diazoefficiens CPAC 7: elite model strains for understanding symbiotic performance with soybean.</title>
        <authorList>
            <person name="Siqueira A.F."/>
            <person name="Ormeno-Orrillo E."/>
            <person name="Souza R.C."/>
            <person name="Rodrigues E.P."/>
            <person name="Almeida L.G."/>
            <person name="Barcellos F.G."/>
            <person name="Batista J.S."/>
            <person name="Nakatami A.S."/>
            <person name="Martinez-Romero E."/>
            <person name="Vasconcelos A.T."/>
            <person name="Hungria M."/>
        </authorList>
    </citation>
    <scope>NUCLEOTIDE SEQUENCE [LARGE SCALE GENOMIC DNA]</scope>
    <source>
        <strain evidence="2 3">SEMIA 5080</strain>
    </source>
</reference>
<feature type="domain" description="Caspase family p20" evidence="1">
    <location>
        <begin position="1"/>
        <end position="126"/>
    </location>
</feature>
<name>A0A837CPF5_9BRAD</name>
<dbReference type="PANTHER" id="PTHR22576:SF37">
    <property type="entry name" value="MUCOSA-ASSOCIATED LYMPHOID TISSUE LYMPHOMA TRANSLOCATION PROTEIN 1"/>
    <property type="match status" value="1"/>
</dbReference>
<dbReference type="GO" id="GO:0004197">
    <property type="term" value="F:cysteine-type endopeptidase activity"/>
    <property type="evidence" value="ECO:0007669"/>
    <property type="project" value="InterPro"/>
</dbReference>
<dbReference type="InterPro" id="IPR001309">
    <property type="entry name" value="Pept_C14_p20"/>
</dbReference>
<dbReference type="InterPro" id="IPR011600">
    <property type="entry name" value="Pept_C14_caspase"/>
</dbReference>
<dbReference type="InterPro" id="IPR029030">
    <property type="entry name" value="Caspase-like_dom_sf"/>
</dbReference>
<dbReference type="PANTHER" id="PTHR22576">
    <property type="entry name" value="MUCOSA ASSOCIATED LYMPHOID TISSUE LYMPHOMA TRANSLOCATION PROTEIN 1/PARACASPASE"/>
    <property type="match status" value="1"/>
</dbReference>
<evidence type="ECO:0000313" key="3">
    <source>
        <dbReference type="Proteomes" id="UP000024900"/>
    </source>
</evidence>
<dbReference type="SUPFAM" id="SSF52129">
    <property type="entry name" value="Caspase-like"/>
    <property type="match status" value="1"/>
</dbReference>
<sequence length="419" mass="44717">MALVIGNGAYASTAQLPNPPHDAEDVASSLRRSGFEVLEGIDLRQADMQDLTIRFARAASRADVAMFYYSGHAMQYNGVNYLMPVDAVLTDEADLKRFVRVDDIVNDLQQAKNLRILVLDSCRDNPLAENLKRSATRAASLGRGLSKVEAPRGTIVSFSTQSGQVAADGTGRNSPYTTAFLKHIEEPQEIGDVFRDISSDVYDASGKTQLPELSLSIIGKFYLNGPVAVTVAPAAPQAAPRPDPCAAAEAHWKAADGIGTLGAYEDHLARFPNCIFATLAKARIEGLKQKTALAPAAGNARTGGSKDFDGNWDVTLNCQATGKAQGFTRPLSATVANGVFHAEAQSLNGVNRLEIDGQIPPDGKTTLSARGTTGASTYTLNNLPPGSPYAFTVDAQFERTRGSGKRNEARACNLVFVKR</sequence>
<accession>A0A837CPF5</accession>